<dbReference type="GO" id="GO:0006935">
    <property type="term" value="P:chemotaxis"/>
    <property type="evidence" value="ECO:0007669"/>
    <property type="project" value="InterPro"/>
</dbReference>
<dbReference type="InterPro" id="IPR039315">
    <property type="entry name" value="CheW"/>
</dbReference>
<dbReference type="GO" id="GO:0007165">
    <property type="term" value="P:signal transduction"/>
    <property type="evidence" value="ECO:0007669"/>
    <property type="project" value="InterPro"/>
</dbReference>
<reference evidence="2 3" key="1">
    <citation type="submission" date="2019-10" db="EMBL/GenBank/DDBJ databases">
        <title>Extracellular Electron Transfer in a Candidatus Methanoperedens spp. Enrichment Culture.</title>
        <authorList>
            <person name="Berger S."/>
            <person name="Rangel Shaw D."/>
            <person name="Berben T."/>
            <person name="In 'T Zandt M."/>
            <person name="Frank J."/>
            <person name="Reimann J."/>
            <person name="Jetten M.S.M."/>
            <person name="Welte C.U."/>
        </authorList>
    </citation>
    <scope>NUCLEOTIDE SEQUENCE [LARGE SCALE GENOMIC DNA]</scope>
    <source>
        <strain evidence="2">SB12</strain>
    </source>
</reference>
<dbReference type="SUPFAM" id="SSF50341">
    <property type="entry name" value="CheW-like"/>
    <property type="match status" value="1"/>
</dbReference>
<sequence>MAVLRVNANQYLTFRLGSDEFGIEILKVREILEHREPTRVPRTSRFIAGVINLRGNVIPVVDLARLFQGRAIDITRRTCILILEVPREDEDLVAGILVDTVNEVVAIPPENIDPPPSFGARIRTDFIRGMGRFDDRIVILLNPASMLDFDEISALAREIDPEKLKEVALAGAGSHEDGGAAEQAE</sequence>
<dbReference type="PANTHER" id="PTHR22617">
    <property type="entry name" value="CHEMOTAXIS SENSOR HISTIDINE KINASE-RELATED"/>
    <property type="match status" value="1"/>
</dbReference>
<dbReference type="InterPro" id="IPR036061">
    <property type="entry name" value="CheW-like_dom_sf"/>
</dbReference>
<dbReference type="PROSITE" id="PS50851">
    <property type="entry name" value="CHEW"/>
    <property type="match status" value="1"/>
</dbReference>
<dbReference type="CDD" id="cd00732">
    <property type="entry name" value="CheW"/>
    <property type="match status" value="1"/>
</dbReference>
<feature type="domain" description="CheW-like" evidence="1">
    <location>
        <begin position="8"/>
        <end position="152"/>
    </location>
</feature>
<dbReference type="GO" id="GO:0005829">
    <property type="term" value="C:cytosol"/>
    <property type="evidence" value="ECO:0007669"/>
    <property type="project" value="TreeGrafter"/>
</dbReference>
<evidence type="ECO:0000259" key="1">
    <source>
        <dbReference type="PROSITE" id="PS50851"/>
    </source>
</evidence>
<dbReference type="SMART" id="SM00260">
    <property type="entry name" value="CheW"/>
    <property type="match status" value="1"/>
</dbReference>
<organism evidence="2 3">
    <name type="scientific">Leptonema illini</name>
    <dbReference type="NCBI Taxonomy" id="183"/>
    <lineage>
        <taxon>Bacteria</taxon>
        <taxon>Pseudomonadati</taxon>
        <taxon>Spirochaetota</taxon>
        <taxon>Spirochaetia</taxon>
        <taxon>Leptospirales</taxon>
        <taxon>Leptospiraceae</taxon>
        <taxon>Leptonema</taxon>
    </lineage>
</organism>
<proteinExistence type="predicted"/>
<dbReference type="Gene3D" id="2.40.50.180">
    <property type="entry name" value="CheA-289, Domain 4"/>
    <property type="match status" value="1"/>
</dbReference>
<dbReference type="Pfam" id="PF01584">
    <property type="entry name" value="CheW"/>
    <property type="match status" value="1"/>
</dbReference>
<dbReference type="Gene3D" id="2.30.30.40">
    <property type="entry name" value="SH3 Domains"/>
    <property type="match status" value="1"/>
</dbReference>
<dbReference type="EMBL" id="WBUI01000008">
    <property type="protein sequence ID" value="KAB2932639.1"/>
    <property type="molecule type" value="Genomic_DNA"/>
</dbReference>
<dbReference type="AlphaFoldDB" id="A0A833M1R4"/>
<dbReference type="InterPro" id="IPR002545">
    <property type="entry name" value="CheW-lke_dom"/>
</dbReference>
<protein>
    <submittedName>
        <fullName evidence="2">Purine-binding chemotaxis protein CheW</fullName>
    </submittedName>
</protein>
<dbReference type="Proteomes" id="UP000460298">
    <property type="component" value="Unassembled WGS sequence"/>
</dbReference>
<gene>
    <name evidence="2" type="ORF">F9K24_09675</name>
</gene>
<comment type="caution">
    <text evidence="2">The sequence shown here is derived from an EMBL/GenBank/DDBJ whole genome shotgun (WGS) entry which is preliminary data.</text>
</comment>
<dbReference type="PANTHER" id="PTHR22617:SF41">
    <property type="entry name" value="CHEMOTAXIS SIGNAL TRANSDUCTION SYSTEM ADAPTOR PROTEIN CHEW"/>
    <property type="match status" value="1"/>
</dbReference>
<evidence type="ECO:0000313" key="2">
    <source>
        <dbReference type="EMBL" id="KAB2932639.1"/>
    </source>
</evidence>
<accession>A0A833M1R4</accession>
<name>A0A833M1R4_9LEPT</name>
<evidence type="ECO:0000313" key="3">
    <source>
        <dbReference type="Proteomes" id="UP000460298"/>
    </source>
</evidence>